<protein>
    <submittedName>
        <fullName evidence="1">Uncharacterized protein</fullName>
    </submittedName>
</protein>
<sequence length="168" mass="18919">MNKYKTNFVETKIRLLPKTDDALKLLAKKNGISVAVLTRDILEKHISQETIKNAANVVAITVHEIVKEVVNAEADRLAKLIVKSTKASAAGMYLSAQAVEDIGQHKGEEILSEAIKMAVKYIKVSYDPKEYIDVPPKPLSREIKSYDEVDMTDEVWNMTDEEFSQLRI</sequence>
<dbReference type="Proteomes" id="UP000811545">
    <property type="component" value="Unassembled WGS sequence"/>
</dbReference>
<comment type="caution">
    <text evidence="1">The sequence shown here is derived from an EMBL/GenBank/DDBJ whole genome shotgun (WGS) entry which is preliminary data.</text>
</comment>
<proteinExistence type="predicted"/>
<accession>A0A9E2BHV7</accession>
<evidence type="ECO:0000313" key="1">
    <source>
        <dbReference type="EMBL" id="MBT9145880.1"/>
    </source>
</evidence>
<gene>
    <name evidence="1" type="ORF">DDT42_01757</name>
</gene>
<reference evidence="1 2" key="1">
    <citation type="journal article" date="2021" name="bioRxiv">
        <title>Unique metabolic strategies in Hadean analogues reveal hints for primordial physiology.</title>
        <authorList>
            <person name="Nobu M.K."/>
            <person name="Nakai R."/>
            <person name="Tamazawa S."/>
            <person name="Mori H."/>
            <person name="Toyoda A."/>
            <person name="Ijiri A."/>
            <person name="Suzuki S."/>
            <person name="Kurokawa K."/>
            <person name="Kamagata Y."/>
            <person name="Tamaki H."/>
        </authorList>
    </citation>
    <scope>NUCLEOTIDE SEQUENCE [LARGE SCALE GENOMIC DNA]</scope>
    <source>
        <strain evidence="1">BS525</strain>
    </source>
</reference>
<organism evidence="1 2">
    <name type="scientific">Psychracetigena formicireducens</name>
    <dbReference type="NCBI Taxonomy" id="2986056"/>
    <lineage>
        <taxon>Bacteria</taxon>
        <taxon>Bacillati</taxon>
        <taxon>Candidatus Lithacetigenota</taxon>
        <taxon>Candidatus Psychracetigena</taxon>
    </lineage>
</organism>
<evidence type="ECO:0000313" key="2">
    <source>
        <dbReference type="Proteomes" id="UP000811545"/>
    </source>
</evidence>
<dbReference type="CDD" id="cd21631">
    <property type="entry name" value="RHH_CopG_NikR-like"/>
    <property type="match status" value="1"/>
</dbReference>
<name>A0A9E2BHV7_PSYF1</name>
<dbReference type="EMBL" id="QLTW01000207">
    <property type="protein sequence ID" value="MBT9145880.1"/>
    <property type="molecule type" value="Genomic_DNA"/>
</dbReference>
<dbReference type="AlphaFoldDB" id="A0A9E2BHV7"/>